<protein>
    <submittedName>
        <fullName evidence="1">Uncharacterized protein</fullName>
    </submittedName>
</protein>
<dbReference type="OrthoDB" id="39776at10239"/>
<dbReference type="Proteomes" id="UP000097612">
    <property type="component" value="Segment"/>
</dbReference>
<keyword evidence="2" id="KW-1185">Reference proteome</keyword>
<reference evidence="1 2" key="1">
    <citation type="journal article" date="2013" name="Arch. Virol.">
        <title>Complete genome sequence of invertebrate iridovirus IIV-25 isolated from a blackfly larva.</title>
        <authorList>
            <person name="Piegu B."/>
            <person name="Guizard S."/>
            <person name="Spears T."/>
            <person name="Cruaud C."/>
            <person name="Couloux A."/>
            <person name="Bideshi D.K."/>
            <person name="Federici B.A."/>
            <person name="Bigot Y."/>
        </authorList>
    </citation>
    <scope>NUCLEOTIDE SEQUENCE [LARGE SCALE GENOMIC DNA]</scope>
</reference>
<proteinExistence type="predicted"/>
<dbReference type="RefSeq" id="YP_009010579.1">
    <property type="nucleotide sequence ID" value="NC_023613.1"/>
</dbReference>
<sequence length="56" mass="6132">MSIVKFFNIFTIYVLVLLVELVLACKPPGETCGAFYPTPCCNRCIISGLTAWGTCN</sequence>
<name>W8W2S8_9VIRU</name>
<accession>W8W2S8</accession>
<dbReference type="KEGG" id="vg:18501418"/>
<gene>
    <name evidence="1" type="primary">046L</name>
    <name evidence="1" type="ORF">IIV25_046L</name>
</gene>
<evidence type="ECO:0000313" key="2">
    <source>
        <dbReference type="Proteomes" id="UP000097612"/>
    </source>
</evidence>
<evidence type="ECO:0000313" key="1">
    <source>
        <dbReference type="EMBL" id="CCV02064.1"/>
    </source>
</evidence>
<organism evidence="1 2">
    <name type="scientific">Invertebrate iridovirus 25</name>
    <dbReference type="NCBI Taxonomy" id="1301280"/>
    <lineage>
        <taxon>Viruses</taxon>
        <taxon>Varidnaviria</taxon>
        <taxon>Bamfordvirae</taxon>
        <taxon>Nucleocytoviricota</taxon>
        <taxon>Megaviricetes</taxon>
        <taxon>Pimascovirales</taxon>
        <taxon>Pimascovirales incertae sedis</taxon>
        <taxon>Iridoviridae</taxon>
        <taxon>Betairidovirinae</taxon>
        <taxon>Chloriridovirus</taxon>
        <taxon>Chloriridovirus simulium2</taxon>
    </lineage>
</organism>
<dbReference type="GeneID" id="18501418"/>
<dbReference type="EMBL" id="HF920635">
    <property type="protein sequence ID" value="CCV02064.1"/>
    <property type="molecule type" value="Genomic_DNA"/>
</dbReference>